<dbReference type="OrthoDB" id="1242818at2"/>
<dbReference type="Proteomes" id="UP000092651">
    <property type="component" value="Unassembled WGS sequence"/>
</dbReference>
<name>A0A1B9A071_9FLAO</name>
<comment type="caution">
    <text evidence="1">The sequence shown here is derived from an EMBL/GenBank/DDBJ whole genome shotgun (WGS) entry which is preliminary data.</text>
</comment>
<dbReference type="RefSeq" id="WP_065393020.1">
    <property type="nucleotide sequence ID" value="NZ_MAYH01000001.1"/>
</dbReference>
<keyword evidence="2" id="KW-1185">Reference proteome</keyword>
<gene>
    <name evidence="1" type="ORF">BBI01_02040</name>
</gene>
<sequence length="286" mass="32727">MEDNKLITRDQLKTYFETGKYPTQSQFTDLIDSLKHKEDTLNRRELLILANSLVTIDDATFYYTTNNIDDIKMQVAISSSNEEDQMITIKNAMSLGAVKQYLLGSAPYTAEIKKTVSGDLNGTVYYSLNYALNKSYRISRLFGNNLPGIPDGFYLGEVNNFNVALEINKADFGQKIEIINTKIKFINKTEVPIQYMVSSQYWGDRARSEDSVTDHYSAWDFLIFNFNADLRAFTQSVRCDIFDADNDTLLATGYLQAGINQDRWIGGQVRQTRNVRIECAYFEVQE</sequence>
<reference evidence="1 2" key="1">
    <citation type="submission" date="2016-07" db="EMBL/GenBank/DDBJ databases">
        <authorList>
            <person name="Jeong J.-J."/>
            <person name="Kim D.W."/>
            <person name="Sang M.K."/>
            <person name="Choi I.-G."/>
            <person name="Kim K.D."/>
        </authorList>
    </citation>
    <scope>NUCLEOTIDE SEQUENCE [LARGE SCALE GENOMIC DNA]</scope>
    <source>
        <strain evidence="1 2">UTM-3</strain>
    </source>
</reference>
<dbReference type="AlphaFoldDB" id="A0A1B9A071"/>
<dbReference type="EMBL" id="MAYH01000001">
    <property type="protein sequence ID" value="OCA77266.1"/>
    <property type="molecule type" value="Genomic_DNA"/>
</dbReference>
<proteinExistence type="predicted"/>
<organism evidence="1 2">
    <name type="scientific">Chryseobacterium artocarpi</name>
    <dbReference type="NCBI Taxonomy" id="1414727"/>
    <lineage>
        <taxon>Bacteria</taxon>
        <taxon>Pseudomonadati</taxon>
        <taxon>Bacteroidota</taxon>
        <taxon>Flavobacteriia</taxon>
        <taxon>Flavobacteriales</taxon>
        <taxon>Weeksellaceae</taxon>
        <taxon>Chryseobacterium group</taxon>
        <taxon>Chryseobacterium</taxon>
    </lineage>
</organism>
<evidence type="ECO:0000313" key="2">
    <source>
        <dbReference type="Proteomes" id="UP000092651"/>
    </source>
</evidence>
<evidence type="ECO:0000313" key="1">
    <source>
        <dbReference type="EMBL" id="OCA77266.1"/>
    </source>
</evidence>
<protein>
    <submittedName>
        <fullName evidence="1">Uncharacterized protein</fullName>
    </submittedName>
</protein>
<accession>A0A1B9A071</accession>